<name>A0A1I3H8U2_9RHOB</name>
<dbReference type="AlphaFoldDB" id="A0A1I3H8U2"/>
<proteinExistence type="inferred from homology"/>
<accession>A0A1I3H8U2</accession>
<evidence type="ECO:0000259" key="4">
    <source>
        <dbReference type="Pfam" id="PF25137"/>
    </source>
</evidence>
<dbReference type="Proteomes" id="UP000199110">
    <property type="component" value="Unassembled WGS sequence"/>
</dbReference>
<dbReference type="Gene3D" id="1.20.1090.10">
    <property type="entry name" value="Dehydroquinate synthase-like - alpha domain"/>
    <property type="match status" value="1"/>
</dbReference>
<dbReference type="GO" id="GO:0004022">
    <property type="term" value="F:alcohol dehydrogenase (NAD+) activity"/>
    <property type="evidence" value="ECO:0007669"/>
    <property type="project" value="TreeGrafter"/>
</dbReference>
<dbReference type="Gene3D" id="3.40.50.1970">
    <property type="match status" value="1"/>
</dbReference>
<dbReference type="Pfam" id="PF25137">
    <property type="entry name" value="ADH_Fe_C"/>
    <property type="match status" value="1"/>
</dbReference>
<evidence type="ECO:0000256" key="2">
    <source>
        <dbReference type="ARBA" id="ARBA00023002"/>
    </source>
</evidence>
<feature type="domain" description="Alcohol dehydrogenase iron-type/glycerol dehydrogenase GldA" evidence="3">
    <location>
        <begin position="20"/>
        <end position="177"/>
    </location>
</feature>
<dbReference type="InterPro" id="IPR039697">
    <property type="entry name" value="Alcohol_dehydrogenase_Fe"/>
</dbReference>
<dbReference type="EMBL" id="FORA01000001">
    <property type="protein sequence ID" value="SFI31990.1"/>
    <property type="molecule type" value="Genomic_DNA"/>
</dbReference>
<dbReference type="InterPro" id="IPR001670">
    <property type="entry name" value="ADH_Fe/GldA"/>
</dbReference>
<feature type="domain" description="Fe-containing alcohol dehydrogenase-like C-terminal" evidence="4">
    <location>
        <begin position="189"/>
        <end position="376"/>
    </location>
</feature>
<gene>
    <name evidence="5" type="ORF">SAMN04488095_0494</name>
</gene>
<keyword evidence="2" id="KW-0560">Oxidoreductase</keyword>
<dbReference type="SUPFAM" id="SSF56796">
    <property type="entry name" value="Dehydroquinate synthase-like"/>
    <property type="match status" value="1"/>
</dbReference>
<dbReference type="RefSeq" id="WP_092776772.1">
    <property type="nucleotide sequence ID" value="NZ_FORA01000001.1"/>
</dbReference>
<dbReference type="InterPro" id="IPR056798">
    <property type="entry name" value="ADH_Fe_C"/>
</dbReference>
<dbReference type="PANTHER" id="PTHR11496">
    <property type="entry name" value="ALCOHOL DEHYDROGENASE"/>
    <property type="match status" value="1"/>
</dbReference>
<dbReference type="STRING" id="390807.SAMN04488095_0494"/>
<dbReference type="OrthoDB" id="9815791at2"/>
<reference evidence="5 6" key="1">
    <citation type="submission" date="2016-10" db="EMBL/GenBank/DDBJ databases">
        <authorList>
            <person name="de Groot N.N."/>
        </authorList>
    </citation>
    <scope>NUCLEOTIDE SEQUENCE [LARGE SCALE GENOMIC DNA]</scope>
    <source>
        <strain evidence="5 6">DSM 19073</strain>
    </source>
</reference>
<organism evidence="5 6">
    <name type="scientific">Jannaschia pohangensis</name>
    <dbReference type="NCBI Taxonomy" id="390807"/>
    <lineage>
        <taxon>Bacteria</taxon>
        <taxon>Pseudomonadati</taxon>
        <taxon>Pseudomonadota</taxon>
        <taxon>Alphaproteobacteria</taxon>
        <taxon>Rhodobacterales</taxon>
        <taxon>Roseobacteraceae</taxon>
        <taxon>Jannaschia</taxon>
    </lineage>
</organism>
<dbReference type="PANTHER" id="PTHR11496:SF102">
    <property type="entry name" value="ALCOHOL DEHYDROGENASE 4"/>
    <property type="match status" value="1"/>
</dbReference>
<evidence type="ECO:0000259" key="3">
    <source>
        <dbReference type="Pfam" id="PF00465"/>
    </source>
</evidence>
<protein>
    <submittedName>
        <fullName evidence="5">Alcohol dehydrogenase, class IV</fullName>
    </submittedName>
</protein>
<sequence length="377" mass="39825">MSLITYLTRVRFADAVLEDGIESELRQCGITRPFVLTDREPDGALLARFLGALPDGMPVTRQLLPNAPLTQANLLIAVERFRAGRCDGVIGFGGIAAIDMARLLALTYADKSARTRVLTGTATTLRDRGRALPVITVPTTAACGAGLGNCIRLVRADTRPVTLIGPALLPSATLCDPTLMSDEGPEAMAAAVIDVLVHCVETYLCTDWNPPADGIALEGLRRASAVLDRAVDDRGDLEARRELMAAALNGALAGQKGLGGIHALAHALERQVPGGPAPHGQLHAALAPHVLEFNAPAVGKRYRLIAETMRLPESADLPTAFAKLGERLSLPLRLSPTGLARTALPQIAAQAEADPTNRTNPRMATAADYQTMLEAAL</sequence>
<dbReference type="Pfam" id="PF00465">
    <property type="entry name" value="Fe-ADH"/>
    <property type="match status" value="1"/>
</dbReference>
<evidence type="ECO:0000313" key="6">
    <source>
        <dbReference type="Proteomes" id="UP000199110"/>
    </source>
</evidence>
<keyword evidence="6" id="KW-1185">Reference proteome</keyword>
<evidence type="ECO:0000256" key="1">
    <source>
        <dbReference type="ARBA" id="ARBA00007358"/>
    </source>
</evidence>
<evidence type="ECO:0000313" key="5">
    <source>
        <dbReference type="EMBL" id="SFI31990.1"/>
    </source>
</evidence>
<dbReference type="GO" id="GO:0046872">
    <property type="term" value="F:metal ion binding"/>
    <property type="evidence" value="ECO:0007669"/>
    <property type="project" value="InterPro"/>
</dbReference>
<comment type="similarity">
    <text evidence="1">Belongs to the iron-containing alcohol dehydrogenase family.</text>
</comment>